<dbReference type="InterPro" id="IPR000836">
    <property type="entry name" value="PRTase_dom"/>
</dbReference>
<reference evidence="4" key="2">
    <citation type="submission" date="2015-05" db="EMBL/GenBank/DDBJ databases">
        <title>Complete genome sequence of Halanaeroarchaeum sulfurireducens type strain M27-SA2, a sulfate-reducer haloarchaeon from marine anoxic lake Medee.</title>
        <authorList>
            <person name="Messina E."/>
            <person name="Kublanov I.V."/>
            <person name="Toshchakov S."/>
            <person name="Arcadi E."/>
            <person name="La Spada G."/>
            <person name="La Cono V."/>
            <person name="Yakimov M.M."/>
        </authorList>
    </citation>
    <scope>NUCLEOTIDE SEQUENCE [LARGE SCALE GENOMIC DNA]</scope>
    <source>
        <strain evidence="4">M27-SA2</strain>
    </source>
</reference>
<sequence>MFQDRLSAGRQLADQMQSEDVSLDLVLGVPRGGLPAAWAVADAYDVPLDVVAAKKLGAPNNPELAIGAAAADGTVWLNDDIIDRLRVGDDYIESEREQAMSVAAEKERTYREGREPPTIDGKHVAIVDDGVATGATAKASIRAVRNQGAQSVILGVPVGPPDTVTELREEADRVVVVEQPSGFGAIGAHYRDFGQVSDEEAMEYLRS</sequence>
<dbReference type="AlphaFoldDB" id="A0A0F7PD75"/>
<keyword evidence="2" id="KW-0328">Glycosyltransferase</keyword>
<protein>
    <submittedName>
        <fullName evidence="2">Phosphoribosyltransferase</fullName>
    </submittedName>
</protein>
<dbReference type="OrthoDB" id="56536at2157"/>
<keyword evidence="2" id="KW-0808">Transferase</keyword>
<keyword evidence="5" id="KW-1185">Reference proteome</keyword>
<dbReference type="KEGG" id="hsf:HLASA_1646"/>
<dbReference type="EMBL" id="CP011564">
    <property type="protein sequence ID" value="ALG82529.1"/>
    <property type="molecule type" value="Genomic_DNA"/>
</dbReference>
<evidence type="ECO:0000313" key="4">
    <source>
        <dbReference type="Proteomes" id="UP000060390"/>
    </source>
</evidence>
<reference evidence="2 5" key="1">
    <citation type="journal article" date="2015" name="ISME J.">
        <title>Elemental sulfur and acetate can support life of a novel strictly anaerobic haloarchaeon.</title>
        <authorList>
            <person name="Sorokin D.Y."/>
            <person name="Kublanov I.V."/>
            <person name="Gavrilov S.N."/>
            <person name="Rojo D."/>
            <person name="Roman P."/>
            <person name="Golyshin P.N."/>
            <person name="Slepak V.Z."/>
            <person name="Smedile F."/>
            <person name="Ferrer M."/>
            <person name="Messina E."/>
            <person name="La Cono V."/>
            <person name="Yakimov M.M."/>
        </authorList>
    </citation>
    <scope>NUCLEOTIDE SEQUENCE [LARGE SCALE GENOMIC DNA]</scope>
    <source>
        <strain evidence="2 5">HSR2</strain>
    </source>
</reference>
<dbReference type="CDD" id="cd06223">
    <property type="entry name" value="PRTases_typeI"/>
    <property type="match status" value="1"/>
</dbReference>
<organism evidence="2 5">
    <name type="scientific">Halanaeroarchaeum sulfurireducens</name>
    <dbReference type="NCBI Taxonomy" id="1604004"/>
    <lineage>
        <taxon>Archaea</taxon>
        <taxon>Methanobacteriati</taxon>
        <taxon>Methanobacteriota</taxon>
        <taxon>Stenosarchaea group</taxon>
        <taxon>Halobacteria</taxon>
        <taxon>Halobacteriales</taxon>
        <taxon>Halobacteriaceae</taxon>
        <taxon>Halanaeroarchaeum</taxon>
    </lineage>
</organism>
<dbReference type="Gene3D" id="3.30.1310.20">
    <property type="entry name" value="PRTase-like"/>
    <property type="match status" value="1"/>
</dbReference>
<dbReference type="HOGENOM" id="CLU_083583_0_0_2"/>
<evidence type="ECO:0000313" key="5">
    <source>
        <dbReference type="Proteomes" id="UP000069906"/>
    </source>
</evidence>
<feature type="domain" description="Phosphoribosyltransferase" evidence="1">
    <location>
        <begin position="9"/>
        <end position="175"/>
    </location>
</feature>
<dbReference type="SUPFAM" id="SSF53271">
    <property type="entry name" value="PRTase-like"/>
    <property type="match status" value="1"/>
</dbReference>
<evidence type="ECO:0000259" key="1">
    <source>
        <dbReference type="Pfam" id="PF00156"/>
    </source>
</evidence>
<dbReference type="Pfam" id="PF00156">
    <property type="entry name" value="Pribosyltran"/>
    <property type="match status" value="1"/>
</dbReference>
<dbReference type="Gene3D" id="3.40.50.2020">
    <property type="match status" value="1"/>
</dbReference>
<evidence type="ECO:0000313" key="3">
    <source>
        <dbReference type="EMBL" id="ALG82529.1"/>
    </source>
</evidence>
<dbReference type="STRING" id="1604004.HLASA_1646"/>
<dbReference type="GO" id="GO:0016757">
    <property type="term" value="F:glycosyltransferase activity"/>
    <property type="evidence" value="ECO:0007669"/>
    <property type="project" value="UniProtKB-KW"/>
</dbReference>
<evidence type="ECO:0000313" key="2">
    <source>
        <dbReference type="EMBL" id="AKH98135.1"/>
    </source>
</evidence>
<dbReference type="GeneID" id="26010982"/>
<proteinExistence type="predicted"/>
<dbReference type="KEGG" id="hsu:HLASF_1659"/>
<name>A0A0F7PD75_9EURY</name>
<dbReference type="InterPro" id="IPR029057">
    <property type="entry name" value="PRTase-like"/>
</dbReference>
<dbReference type="RefSeq" id="WP_050048821.1">
    <property type="nucleotide sequence ID" value="NZ_CP008874.1"/>
</dbReference>
<dbReference type="Proteomes" id="UP000060390">
    <property type="component" value="Chromosome"/>
</dbReference>
<reference evidence="3 4" key="3">
    <citation type="journal article" date="2016" name="Stand. Genomic Sci.">
        <title>Complete genome sequence of 'Halanaeroarchaeum sulfurireducens' M27-SA2, a sulfur-reducing and acetate-oxidizing haloarchaeon from the deep-sea hypersaline anoxic lake Medee.</title>
        <authorList>
            <person name="Messina E."/>
            <person name="Sorokin D.Y."/>
            <person name="Kublanov I.V."/>
            <person name="Toshchakov S."/>
            <person name="Lopatina A."/>
            <person name="Arcadi E."/>
            <person name="Smedile F."/>
            <person name="La Spada G."/>
            <person name="La Cono V."/>
            <person name="Yakimov M.M."/>
        </authorList>
    </citation>
    <scope>NUCLEOTIDE SEQUENCE [LARGE SCALE GENOMIC DNA]</scope>
    <source>
        <strain evidence="3 4">M27-SA2</strain>
    </source>
</reference>
<dbReference type="PATRIC" id="fig|1604004.4.peg.1735"/>
<dbReference type="EMBL" id="CP008874">
    <property type="protein sequence ID" value="AKH98135.1"/>
    <property type="molecule type" value="Genomic_DNA"/>
</dbReference>
<gene>
    <name evidence="2" type="primary">prt</name>
    <name evidence="3" type="ORF">HLASA_1646</name>
    <name evidence="2" type="ORF">HLASF_1659</name>
</gene>
<accession>A0A0F7PD75</accession>
<dbReference type="Proteomes" id="UP000069906">
    <property type="component" value="Chromosome"/>
</dbReference>